<dbReference type="Pfam" id="PF23559">
    <property type="entry name" value="WHD_DRP"/>
    <property type="match status" value="1"/>
</dbReference>
<evidence type="ECO:0000256" key="2">
    <source>
        <dbReference type="ARBA" id="ARBA00022737"/>
    </source>
</evidence>
<evidence type="ECO:0000256" key="1">
    <source>
        <dbReference type="ARBA" id="ARBA00022614"/>
    </source>
</evidence>
<dbReference type="Proteomes" id="UP000596661">
    <property type="component" value="Chromosome 3"/>
</dbReference>
<dbReference type="PANTHER" id="PTHR36766">
    <property type="entry name" value="PLANT BROAD-SPECTRUM MILDEW RESISTANCE PROTEIN RPW8"/>
    <property type="match status" value="1"/>
</dbReference>
<reference evidence="7" key="2">
    <citation type="submission" date="2021-03" db="UniProtKB">
        <authorList>
            <consortium name="EnsemblPlants"/>
        </authorList>
    </citation>
    <scope>IDENTIFICATION</scope>
</reference>
<evidence type="ECO:0000259" key="5">
    <source>
        <dbReference type="Pfam" id="PF23559"/>
    </source>
</evidence>
<evidence type="ECO:0000256" key="3">
    <source>
        <dbReference type="ARBA" id="ARBA00022821"/>
    </source>
</evidence>
<dbReference type="SUPFAM" id="SSF52058">
    <property type="entry name" value="L domain-like"/>
    <property type="match status" value="1"/>
</dbReference>
<dbReference type="InterPro" id="IPR056789">
    <property type="entry name" value="LRR_R13L1-DRL21"/>
</dbReference>
<feature type="domain" description="R13L1/DRL21-like LRR repeat region" evidence="6">
    <location>
        <begin position="689"/>
        <end position="812"/>
    </location>
</feature>
<evidence type="ECO:0000259" key="6">
    <source>
        <dbReference type="Pfam" id="PF25019"/>
    </source>
</evidence>
<dbReference type="InterPro" id="IPR032675">
    <property type="entry name" value="LRR_dom_sf"/>
</dbReference>
<dbReference type="GO" id="GO:0006952">
    <property type="term" value="P:defense response"/>
    <property type="evidence" value="ECO:0007669"/>
    <property type="project" value="UniProtKB-KW"/>
</dbReference>
<dbReference type="AlphaFoldDB" id="A0A803PAP0"/>
<dbReference type="EMBL" id="UZAU01000246">
    <property type="status" value="NOT_ANNOTATED_CDS"/>
    <property type="molecule type" value="Genomic_DNA"/>
</dbReference>
<accession>A0A803PAP0</accession>
<dbReference type="Gene3D" id="3.40.50.300">
    <property type="entry name" value="P-loop containing nucleotide triphosphate hydrolases"/>
    <property type="match status" value="1"/>
</dbReference>
<dbReference type="InterPro" id="IPR027417">
    <property type="entry name" value="P-loop_NTPase"/>
</dbReference>
<dbReference type="InterPro" id="IPR002182">
    <property type="entry name" value="NB-ARC"/>
</dbReference>
<dbReference type="Gene3D" id="1.10.10.10">
    <property type="entry name" value="Winged helix-like DNA-binding domain superfamily/Winged helix DNA-binding domain"/>
    <property type="match status" value="1"/>
</dbReference>
<keyword evidence="8" id="KW-1185">Reference proteome</keyword>
<dbReference type="FunFam" id="1.10.10.10:FF:000322">
    <property type="entry name" value="Probable disease resistance protein At1g63360"/>
    <property type="match status" value="1"/>
</dbReference>
<keyword evidence="1" id="KW-0433">Leucine-rich repeat</keyword>
<dbReference type="PANTHER" id="PTHR36766:SF70">
    <property type="entry name" value="DISEASE RESISTANCE PROTEIN RGA4"/>
    <property type="match status" value="1"/>
</dbReference>
<dbReference type="Gene3D" id="3.80.10.10">
    <property type="entry name" value="Ribonuclease Inhibitor"/>
    <property type="match status" value="2"/>
</dbReference>
<protein>
    <submittedName>
        <fullName evidence="7">Uncharacterized protein</fullName>
    </submittedName>
</protein>
<dbReference type="Pfam" id="PF25019">
    <property type="entry name" value="LRR_R13L1-DRL21"/>
    <property type="match status" value="1"/>
</dbReference>
<proteinExistence type="predicted"/>
<evidence type="ECO:0000313" key="8">
    <source>
        <dbReference type="Proteomes" id="UP000596661"/>
    </source>
</evidence>
<dbReference type="PRINTS" id="PR00364">
    <property type="entry name" value="DISEASERSIST"/>
</dbReference>
<dbReference type="SUPFAM" id="SSF52540">
    <property type="entry name" value="P-loop containing nucleoside triphosphate hydrolases"/>
    <property type="match status" value="1"/>
</dbReference>
<sequence>MAQRNSVGVLHRIQVLLRSSDFEEVAATATIFKLRSFRRKLSWIKEELKKVQNLFDKADLMKQIDDSDELDMALRVVDDLLREMLVVSLRRRHSFRTFFYMASKMDQVIDKVKLLTSGSLSLPSLHDLPIPSVGKDTGDAVRMGSSSYVFDEIVVGRVHEKRQVKDFLLKKDDVNNILVISIVGLGGIGKTTFAQIIYNDEMVVDHFDLRIWVYVGEVFDVITIMQTIVGSIKNSGANSYRDVYQLEVLRNLIFQEIIHKRFLLILDDVWNQDSDKWDELRSILFVGGNGSRVIVTTRNRSVAWITGEKDQIFDLGELEYINSSLLFCQVTTVVERNYVTDPKMIKLREEIVKRCSGNPLVIKVVGSLLRLKSTKEEWQSFYDKEFSDIIEIEDRVLAAVRVSYDHLSFALKDCFAYCALFPKDYEFDVDTLVSLWMSQGFIIGSDDKEQYLEKLGYEYVVELLERSFFRKIKSDELGYITKCKMHNLMHDLAKNIAGKAYATLSLNQAQFEGEPLHVSVDFHFDSSWQISIPSSNLTGIRSLILHRQYPQAIESRSSQSICDVIPKFKWIGMLDLHNTRIKILPKSIGELKFLSYLDLSQNVNMKALPNSISRLQLLQTLILNHCSNLRKLPKGIIKLFNLRHLENKSCYCLTQMPRGLHQLSNLRTLSEFGLSKEPTDFPSKPKGKLDELSSLNYLRGELKIKNLTNPNDDKTAAANLKEKNDLLSLILIWDIEASSVHQQDDYEKALEDLEPHPNLKRLSISTYGGRKFSSWLPLLKNLVKLSLSRCNRCHCLPRLDQLTNLQVLVVDELMNLEYIMDETPSSTTTWFSSLKELRLTNLPQLKGWWKKDASKGEGEGEEKATFSCLSKLVVEDCPCLTSMPMFPWLEELLVLKNTNFPLSKLRELHIMDMSNGDPNMWQYLERLHSVTLDHVTDINDQLKGLRQVRGLQQLHIWRCDSLVVIPNWITNSDLLRTFSIKLCPKLIIPRERLSLIATSKKLEIEDCPGVSHVATMLKDPLYIQ</sequence>
<keyword evidence="3" id="KW-0611">Plant defense</keyword>
<reference evidence="7" key="1">
    <citation type="submission" date="2018-11" db="EMBL/GenBank/DDBJ databases">
        <authorList>
            <person name="Grassa J C."/>
        </authorList>
    </citation>
    <scope>NUCLEOTIDE SEQUENCE [LARGE SCALE GENOMIC DNA]</scope>
</reference>
<dbReference type="InterPro" id="IPR058922">
    <property type="entry name" value="WHD_DRP"/>
</dbReference>
<dbReference type="Pfam" id="PF00931">
    <property type="entry name" value="NB-ARC"/>
    <property type="match status" value="1"/>
</dbReference>
<dbReference type="OMA" id="NIDICEC"/>
<feature type="domain" description="NB-ARC" evidence="4">
    <location>
        <begin position="160"/>
        <end position="330"/>
    </location>
</feature>
<evidence type="ECO:0000313" key="7">
    <source>
        <dbReference type="EnsemblPlants" id="cds.evm.model.03.85"/>
    </source>
</evidence>
<evidence type="ECO:0000259" key="4">
    <source>
        <dbReference type="Pfam" id="PF00931"/>
    </source>
</evidence>
<organism evidence="7 8">
    <name type="scientific">Cannabis sativa</name>
    <name type="common">Hemp</name>
    <name type="synonym">Marijuana</name>
    <dbReference type="NCBI Taxonomy" id="3483"/>
    <lineage>
        <taxon>Eukaryota</taxon>
        <taxon>Viridiplantae</taxon>
        <taxon>Streptophyta</taxon>
        <taxon>Embryophyta</taxon>
        <taxon>Tracheophyta</taxon>
        <taxon>Spermatophyta</taxon>
        <taxon>Magnoliopsida</taxon>
        <taxon>eudicotyledons</taxon>
        <taxon>Gunneridae</taxon>
        <taxon>Pentapetalae</taxon>
        <taxon>rosids</taxon>
        <taxon>fabids</taxon>
        <taxon>Rosales</taxon>
        <taxon>Cannabaceae</taxon>
        <taxon>Cannabis</taxon>
    </lineage>
</organism>
<keyword evidence="2" id="KW-0677">Repeat</keyword>
<dbReference type="GO" id="GO:0043531">
    <property type="term" value="F:ADP binding"/>
    <property type="evidence" value="ECO:0007669"/>
    <property type="project" value="InterPro"/>
</dbReference>
<dbReference type="EnsemblPlants" id="evm.model.03.85">
    <property type="protein sequence ID" value="cds.evm.model.03.85"/>
    <property type="gene ID" value="evm.TU.03.85"/>
</dbReference>
<dbReference type="Gramene" id="evm.model.03.85">
    <property type="protein sequence ID" value="cds.evm.model.03.85"/>
    <property type="gene ID" value="evm.TU.03.85"/>
</dbReference>
<name>A0A803PAP0_CANSA</name>
<feature type="domain" description="Disease resistance protein winged helix" evidence="5">
    <location>
        <begin position="420"/>
        <end position="493"/>
    </location>
</feature>
<dbReference type="InterPro" id="IPR036388">
    <property type="entry name" value="WH-like_DNA-bd_sf"/>
</dbReference>